<dbReference type="Pfam" id="PF00010">
    <property type="entry name" value="HLH"/>
    <property type="match status" value="1"/>
</dbReference>
<gene>
    <name evidence="4" type="ORF">B0A49_11108</name>
</gene>
<dbReference type="PANTHER" id="PTHR47336">
    <property type="entry name" value="TRANSCRIPTION FACTOR HMS1-RELATED"/>
    <property type="match status" value="1"/>
</dbReference>
<evidence type="ECO:0000313" key="5">
    <source>
        <dbReference type="Proteomes" id="UP000308768"/>
    </source>
</evidence>
<dbReference type="CDD" id="cd11399">
    <property type="entry name" value="bHLHzip_scHMS1_like"/>
    <property type="match status" value="1"/>
</dbReference>
<name>A0A4U0WBN0_9PEZI</name>
<dbReference type="SMART" id="SM00353">
    <property type="entry name" value="HLH"/>
    <property type="match status" value="1"/>
</dbReference>
<feature type="compositionally biased region" description="Low complexity" evidence="2">
    <location>
        <begin position="176"/>
        <end position="199"/>
    </location>
</feature>
<keyword evidence="5" id="KW-1185">Reference proteome</keyword>
<dbReference type="InterPro" id="IPR036638">
    <property type="entry name" value="HLH_DNA-bd_sf"/>
</dbReference>
<feature type="domain" description="BHLH" evidence="3">
    <location>
        <begin position="229"/>
        <end position="305"/>
    </location>
</feature>
<dbReference type="Proteomes" id="UP000308768">
    <property type="component" value="Unassembled WGS sequence"/>
</dbReference>
<feature type="region of interest" description="Disordered" evidence="2">
    <location>
        <begin position="148"/>
        <end position="235"/>
    </location>
</feature>
<feature type="non-terminal residue" evidence="4">
    <location>
        <position position="410"/>
    </location>
</feature>
<organism evidence="4 5">
    <name type="scientific">Cryomyces minteri</name>
    <dbReference type="NCBI Taxonomy" id="331657"/>
    <lineage>
        <taxon>Eukaryota</taxon>
        <taxon>Fungi</taxon>
        <taxon>Dikarya</taxon>
        <taxon>Ascomycota</taxon>
        <taxon>Pezizomycotina</taxon>
        <taxon>Dothideomycetes</taxon>
        <taxon>Dothideomycetes incertae sedis</taxon>
        <taxon>Cryomyces</taxon>
    </lineage>
</organism>
<comment type="caution">
    <text evidence="4">The sequence shown here is derived from an EMBL/GenBank/DDBJ whole genome shotgun (WGS) entry which is preliminary data.</text>
</comment>
<dbReference type="PROSITE" id="PS50888">
    <property type="entry name" value="BHLH"/>
    <property type="match status" value="1"/>
</dbReference>
<evidence type="ECO:0000313" key="4">
    <source>
        <dbReference type="EMBL" id="TKA59777.1"/>
    </source>
</evidence>
<evidence type="ECO:0000259" key="3">
    <source>
        <dbReference type="PROSITE" id="PS50888"/>
    </source>
</evidence>
<dbReference type="OrthoDB" id="2133190at2759"/>
<evidence type="ECO:0000256" key="2">
    <source>
        <dbReference type="SAM" id="MobiDB-lite"/>
    </source>
</evidence>
<keyword evidence="1" id="KW-0175">Coiled coil</keyword>
<protein>
    <recommendedName>
        <fullName evidence="3">BHLH domain-containing protein</fullName>
    </recommendedName>
</protein>
<dbReference type="InterPro" id="IPR011598">
    <property type="entry name" value="bHLH_dom"/>
</dbReference>
<dbReference type="GO" id="GO:0046983">
    <property type="term" value="F:protein dimerization activity"/>
    <property type="evidence" value="ECO:0007669"/>
    <property type="project" value="InterPro"/>
</dbReference>
<dbReference type="EMBL" id="NAJN01001949">
    <property type="protein sequence ID" value="TKA59777.1"/>
    <property type="molecule type" value="Genomic_DNA"/>
</dbReference>
<dbReference type="PANTHER" id="PTHR47336:SF2">
    <property type="entry name" value="TRANSCRIPTION FACTOR HMS1-RELATED"/>
    <property type="match status" value="1"/>
</dbReference>
<proteinExistence type="predicted"/>
<dbReference type="STRING" id="331657.A0A4U0WBN0"/>
<evidence type="ECO:0000256" key="1">
    <source>
        <dbReference type="SAM" id="Coils"/>
    </source>
</evidence>
<feature type="coiled-coil region" evidence="1">
    <location>
        <begin position="302"/>
        <end position="329"/>
    </location>
</feature>
<reference evidence="4 5" key="1">
    <citation type="submission" date="2017-03" db="EMBL/GenBank/DDBJ databases">
        <title>Genomes of endolithic fungi from Antarctica.</title>
        <authorList>
            <person name="Coleine C."/>
            <person name="Masonjones S."/>
            <person name="Stajich J.E."/>
        </authorList>
    </citation>
    <scope>NUCLEOTIDE SEQUENCE [LARGE SCALE GENOMIC DNA]</scope>
    <source>
        <strain evidence="4 5">CCFEE 5187</strain>
    </source>
</reference>
<feature type="region of interest" description="Disordered" evidence="2">
    <location>
        <begin position="260"/>
        <end position="284"/>
    </location>
</feature>
<dbReference type="SUPFAM" id="SSF47459">
    <property type="entry name" value="HLH, helix-loop-helix DNA-binding domain"/>
    <property type="match status" value="1"/>
</dbReference>
<dbReference type="Gene3D" id="4.10.280.10">
    <property type="entry name" value="Helix-loop-helix DNA-binding domain"/>
    <property type="match status" value="1"/>
</dbReference>
<sequence length="410" mass="44959">MDSAWPLPAAEDLALGTQPANDTSYGSWEDWMRWDPLSDPVSPKQTSTLALGTSGEHDQPHYKLDNQGAFRMQTSPVIAECGHPLADINLSNNNTVPLVFGGDAGNPFIFNFEANNTYYADVEETRYGSMFDEVTASDQSLRASRGADLVLPSPPYDHRQQHLNLNLPPTAVPGLVSSSGSTTRTRASVSSSSPESVRTNNSKKRKSPTTDESPDVLVDGIAADNQPAKKATTHNVIEKRYRNNLNDKIALLRDSVPSLRIMSKGSGSGEEKEEDDPEDLHGLTPAHKLNKATIMAKATEYIHHLEKRNKSLVDELASLKTRLSSLEKLVIAGSLGSRLHKDLGDRHPQPSDSFLDQSITPANPLPFSNMAAHYDPQQIPPTMSSEPRGLIQVPENIRRLRTAQHQQHNA</sequence>
<dbReference type="AlphaFoldDB" id="A0A4U0WBN0"/>
<feature type="region of interest" description="Disordered" evidence="2">
    <location>
        <begin position="1"/>
        <end position="20"/>
    </location>
</feature>
<accession>A0A4U0WBN0</accession>
<dbReference type="InterPro" id="IPR052099">
    <property type="entry name" value="Regulatory_TF_Diverse"/>
</dbReference>